<dbReference type="InterPro" id="IPR000847">
    <property type="entry name" value="LysR_HTH_N"/>
</dbReference>
<dbReference type="InterPro" id="IPR036388">
    <property type="entry name" value="WH-like_DNA-bd_sf"/>
</dbReference>
<reference evidence="8" key="1">
    <citation type="submission" date="2006-12" db="EMBL/GenBank/DDBJ databases">
        <title>Complete sequence of chromosome 1 of Verminephrobacter eiseniae EF01-2.</title>
        <authorList>
            <person name="Copeland A."/>
            <person name="Lucas S."/>
            <person name="Lapidus A."/>
            <person name="Barry K."/>
            <person name="Detter J.C."/>
            <person name="Glavina del Rio T."/>
            <person name="Dalin E."/>
            <person name="Tice H."/>
            <person name="Pitluck S."/>
            <person name="Chertkov O."/>
            <person name="Brettin T."/>
            <person name="Bruce D."/>
            <person name="Han C."/>
            <person name="Tapia R."/>
            <person name="Gilna P."/>
            <person name="Schmutz J."/>
            <person name="Larimer F."/>
            <person name="Land M."/>
            <person name="Hauser L."/>
            <person name="Kyrpides N."/>
            <person name="Kim E."/>
            <person name="Stahl D."/>
            <person name="Richardson P."/>
        </authorList>
    </citation>
    <scope>NUCLEOTIDE SEQUENCE [LARGE SCALE GENOMIC DNA]</scope>
    <source>
        <strain evidence="8">EF01-2</strain>
    </source>
</reference>
<dbReference type="AlphaFoldDB" id="A1WF12"/>
<evidence type="ECO:0000259" key="6">
    <source>
        <dbReference type="PROSITE" id="PS50931"/>
    </source>
</evidence>
<dbReference type="KEGG" id="vei:Veis_0431"/>
<dbReference type="Gene3D" id="1.10.10.10">
    <property type="entry name" value="Winged helix-like DNA-binding domain superfamily/Winged helix DNA-binding domain"/>
    <property type="match status" value="1"/>
</dbReference>
<dbReference type="HOGENOM" id="CLU_039613_6_2_4"/>
<dbReference type="STRING" id="391735.Veis_0431"/>
<dbReference type="RefSeq" id="WP_011808236.1">
    <property type="nucleotide sequence ID" value="NC_008786.1"/>
</dbReference>
<dbReference type="PROSITE" id="PS50931">
    <property type="entry name" value="HTH_LYSR"/>
    <property type="match status" value="1"/>
</dbReference>
<feature type="compositionally biased region" description="Basic and acidic residues" evidence="5">
    <location>
        <begin position="308"/>
        <end position="328"/>
    </location>
</feature>
<comment type="similarity">
    <text evidence="1">Belongs to the LysR transcriptional regulatory family.</text>
</comment>
<dbReference type="GeneID" id="76463310"/>
<dbReference type="EMBL" id="CP000542">
    <property type="protein sequence ID" value="ABM56219.1"/>
    <property type="molecule type" value="Genomic_DNA"/>
</dbReference>
<sequence>MRNFDLNLLLVLRTLLETTSVSETARRLDSTQPSVSRMLERLRVELGDPLLVKSSNTMVRTTRANELRPLLDKVIELLQAVYRAPGDYRLRDERRTCTIGASDSLQAMFAMPLIATMRALAPNARLRFKPVPYPNPMRSLLAGEIDLLLAMTDEENSGFRSDVLFKSSFSCMCAIENPHIGTRASIAAIAAMPYLEISHMGRISAATDAIFAVADKRKNTVAAMSSFLAAPGVIANSPMICLVPDYLARTLGLHPGVKVVPLQDDLKQHTIRMIWHNTTHFDAFLGAVRSLLQEIAKTPPYTVGSDGARTDAVQKSKKVKCDRPGCDS</sequence>
<dbReference type="PANTHER" id="PTHR30118:SF15">
    <property type="entry name" value="TRANSCRIPTIONAL REGULATORY PROTEIN"/>
    <property type="match status" value="1"/>
</dbReference>
<feature type="region of interest" description="Disordered" evidence="5">
    <location>
        <begin position="306"/>
        <end position="328"/>
    </location>
</feature>
<proteinExistence type="inferred from homology"/>
<dbReference type="Proteomes" id="UP000000374">
    <property type="component" value="Chromosome"/>
</dbReference>
<dbReference type="OrthoDB" id="8893795at2"/>
<keyword evidence="8" id="KW-1185">Reference proteome</keyword>
<dbReference type="InterPro" id="IPR005119">
    <property type="entry name" value="LysR_subst-bd"/>
</dbReference>
<accession>A1WF12</accession>
<dbReference type="GO" id="GO:0003700">
    <property type="term" value="F:DNA-binding transcription factor activity"/>
    <property type="evidence" value="ECO:0007669"/>
    <property type="project" value="InterPro"/>
</dbReference>
<evidence type="ECO:0000313" key="8">
    <source>
        <dbReference type="Proteomes" id="UP000000374"/>
    </source>
</evidence>
<feature type="domain" description="HTH lysR-type" evidence="6">
    <location>
        <begin position="4"/>
        <end position="61"/>
    </location>
</feature>
<name>A1WF12_VEREI</name>
<evidence type="ECO:0000256" key="4">
    <source>
        <dbReference type="ARBA" id="ARBA00023163"/>
    </source>
</evidence>
<dbReference type="InterPro" id="IPR050389">
    <property type="entry name" value="LysR-type_TF"/>
</dbReference>
<keyword evidence="3" id="KW-0238">DNA-binding</keyword>
<protein>
    <submittedName>
        <fullName evidence="7">Transcriptional regulator, LysR family</fullName>
    </submittedName>
</protein>
<dbReference type="eggNOG" id="COG0583">
    <property type="taxonomic scope" value="Bacteria"/>
</dbReference>
<keyword evidence="4" id="KW-0804">Transcription</keyword>
<dbReference type="Pfam" id="PF03466">
    <property type="entry name" value="LysR_substrate"/>
    <property type="match status" value="1"/>
</dbReference>
<evidence type="ECO:0000313" key="7">
    <source>
        <dbReference type="EMBL" id="ABM56219.1"/>
    </source>
</evidence>
<dbReference type="InterPro" id="IPR037402">
    <property type="entry name" value="YidZ_PBP2"/>
</dbReference>
<dbReference type="Gene3D" id="3.40.190.10">
    <property type="entry name" value="Periplasmic binding protein-like II"/>
    <property type="match status" value="2"/>
</dbReference>
<dbReference type="Pfam" id="PF00126">
    <property type="entry name" value="HTH_1"/>
    <property type="match status" value="1"/>
</dbReference>
<organism evidence="7 8">
    <name type="scientific">Verminephrobacter eiseniae (strain EF01-2)</name>
    <dbReference type="NCBI Taxonomy" id="391735"/>
    <lineage>
        <taxon>Bacteria</taxon>
        <taxon>Pseudomonadati</taxon>
        <taxon>Pseudomonadota</taxon>
        <taxon>Betaproteobacteria</taxon>
        <taxon>Burkholderiales</taxon>
        <taxon>Comamonadaceae</taxon>
        <taxon>Verminephrobacter</taxon>
    </lineage>
</organism>
<evidence type="ECO:0000256" key="3">
    <source>
        <dbReference type="ARBA" id="ARBA00023125"/>
    </source>
</evidence>
<dbReference type="SUPFAM" id="SSF53850">
    <property type="entry name" value="Periplasmic binding protein-like II"/>
    <property type="match status" value="1"/>
</dbReference>
<evidence type="ECO:0000256" key="5">
    <source>
        <dbReference type="SAM" id="MobiDB-lite"/>
    </source>
</evidence>
<dbReference type="PANTHER" id="PTHR30118">
    <property type="entry name" value="HTH-TYPE TRANSCRIPTIONAL REGULATOR LEUO-RELATED"/>
    <property type="match status" value="1"/>
</dbReference>
<dbReference type="CDD" id="cd08417">
    <property type="entry name" value="PBP2_Nitroaromatics_like"/>
    <property type="match status" value="1"/>
</dbReference>
<dbReference type="InterPro" id="IPR036390">
    <property type="entry name" value="WH_DNA-bd_sf"/>
</dbReference>
<evidence type="ECO:0000256" key="2">
    <source>
        <dbReference type="ARBA" id="ARBA00023015"/>
    </source>
</evidence>
<evidence type="ECO:0000256" key="1">
    <source>
        <dbReference type="ARBA" id="ARBA00009437"/>
    </source>
</evidence>
<dbReference type="GO" id="GO:0003677">
    <property type="term" value="F:DNA binding"/>
    <property type="evidence" value="ECO:0007669"/>
    <property type="project" value="UniProtKB-KW"/>
</dbReference>
<gene>
    <name evidence="7" type="ordered locus">Veis_0431</name>
</gene>
<dbReference type="SUPFAM" id="SSF46785">
    <property type="entry name" value="Winged helix' DNA-binding domain"/>
    <property type="match status" value="1"/>
</dbReference>
<keyword evidence="2" id="KW-0805">Transcription regulation</keyword>